<accession>A0ABR3Z0Z4</accession>
<dbReference type="EMBL" id="JAWDJO010000101">
    <property type="protein sequence ID" value="KAL1893862.1"/>
    <property type="molecule type" value="Genomic_DNA"/>
</dbReference>
<evidence type="ECO:0000256" key="3">
    <source>
        <dbReference type="SAM" id="MobiDB-lite"/>
    </source>
</evidence>
<evidence type="ECO:0000256" key="2">
    <source>
        <dbReference type="ARBA" id="ARBA00023004"/>
    </source>
</evidence>
<dbReference type="SUPFAM" id="SSF50965">
    <property type="entry name" value="Galactose oxidase, central domain"/>
    <property type="match status" value="1"/>
</dbReference>
<feature type="compositionally biased region" description="Basic and acidic residues" evidence="3">
    <location>
        <begin position="614"/>
        <end position="626"/>
    </location>
</feature>
<dbReference type="PANTHER" id="PTHR47435:SF4">
    <property type="entry name" value="KELCH REPEAT PROTEIN (AFU_ORTHOLOGUE AFUA_5G12780)"/>
    <property type="match status" value="1"/>
</dbReference>
<reference evidence="6 7" key="1">
    <citation type="journal article" date="2024" name="IMA Fungus">
        <title>IMA Genome - F19 : A genome assembly and annotation guide to empower mycologists, including annotated draft genome sequences of Ceratocystis pirilliformis, Diaporthe australafricana, Fusarium ophioides, Paecilomyces lecythidis, and Sporothrix stenoceras.</title>
        <authorList>
            <person name="Aylward J."/>
            <person name="Wilson A.M."/>
            <person name="Visagie C.M."/>
            <person name="Spraker J."/>
            <person name="Barnes I."/>
            <person name="Buitendag C."/>
            <person name="Ceriani C."/>
            <person name="Del Mar Angel L."/>
            <person name="du Plessis D."/>
            <person name="Fuchs T."/>
            <person name="Gasser K."/>
            <person name="Kramer D."/>
            <person name="Li W."/>
            <person name="Munsamy K."/>
            <person name="Piso A."/>
            <person name="Price J.L."/>
            <person name="Sonnekus B."/>
            <person name="Thomas C."/>
            <person name="van der Nest A."/>
            <person name="van Dijk A."/>
            <person name="van Heerden A."/>
            <person name="van Vuuren N."/>
            <person name="Yilmaz N."/>
            <person name="Duong T.A."/>
            <person name="van der Merwe N.A."/>
            <person name="Wingfield M.J."/>
            <person name="Wingfield B.D."/>
        </authorList>
    </citation>
    <scope>NUCLEOTIDE SEQUENCE [LARGE SCALE GENOMIC DNA]</scope>
    <source>
        <strain evidence="6 7">CMW 12675</strain>
    </source>
</reference>
<dbReference type="CDD" id="cd21699">
    <property type="entry name" value="JMTM_APP_like"/>
    <property type="match status" value="1"/>
</dbReference>
<keyword evidence="4" id="KW-0472">Membrane</keyword>
<evidence type="ECO:0008006" key="8">
    <source>
        <dbReference type="Google" id="ProtNLM"/>
    </source>
</evidence>
<keyword evidence="4" id="KW-1133">Transmembrane helix</keyword>
<gene>
    <name evidence="6" type="ORF">Cpir12675_003930</name>
</gene>
<sequence length="626" mass="67659">MAPSSAKRCLFGYVSIATFLLLVQPSIQEYDPVANFCRRWGHRTTVVNDVLYIDGGMLNWPSNNADILPTNVTNPFFFNQPLKSFSASAGMPQLYNNITKPGSAPSTSGGALWGDSVNNKLYFYGGEYTGQQPPQSLALWSYDILANNWSTVAYDKQFRVNGLSYGASASPPASGMGYYYGGWQNNATVASWSSSVPIATANLLSYDMDAQSWHNASAPDDGLRRAEGVMVYLPMSDQGMLVYFGGVIDQFANGTIRAQEMDSILLYDIANARWYTQRASGDIPGNRRRFCADAAWAEDRSSYNIYLYGGAGIEDDNPGYDDSYILSIPSFKWIKLYQTVNGNNQHYSSSCNMVSNGAQMLIIGGTFPATSACDVPQKWGTHNLDTGVNNPNNAPWYTYVPTKTVYQVPTTVVSVIGGNSSGSATISIPSGGFDHPDLASYVTRTAALPTRTPTNGSPATARPSPSHDGPLSSGAIAGISIGAVAIVLLLGVIAFVMLRRRLMAQRAQQPALIPFMPTQQQPQSSSPGMTTTWVNPQQQSQQQYGIYSIQPSSSPVSPQSQMGRIQAHDAVYLAAQQRLPAELPATETHSYQPPQDEPAQLSGDSPISSPDDGDVLHAKDRTVPPC</sequence>
<name>A0ABR3Z0Z4_9PEZI</name>
<keyword evidence="1" id="KW-0677">Repeat</keyword>
<dbReference type="Gene3D" id="2.120.10.80">
    <property type="entry name" value="Kelch-type beta propeller"/>
    <property type="match status" value="1"/>
</dbReference>
<evidence type="ECO:0000256" key="5">
    <source>
        <dbReference type="SAM" id="SignalP"/>
    </source>
</evidence>
<evidence type="ECO:0000313" key="7">
    <source>
        <dbReference type="Proteomes" id="UP001583280"/>
    </source>
</evidence>
<dbReference type="Proteomes" id="UP001583280">
    <property type="component" value="Unassembled WGS sequence"/>
</dbReference>
<feature type="region of interest" description="Disordered" evidence="3">
    <location>
        <begin position="514"/>
        <end position="537"/>
    </location>
</feature>
<keyword evidence="2" id="KW-0408">Iron</keyword>
<dbReference type="PANTHER" id="PTHR47435">
    <property type="entry name" value="KELCH REPEAT PROTEIN (AFU_ORTHOLOGUE AFUA_5G12780)"/>
    <property type="match status" value="1"/>
</dbReference>
<evidence type="ECO:0000313" key="6">
    <source>
        <dbReference type="EMBL" id="KAL1893862.1"/>
    </source>
</evidence>
<feature type="region of interest" description="Disordered" evidence="3">
    <location>
        <begin position="448"/>
        <end position="470"/>
    </location>
</feature>
<keyword evidence="4" id="KW-0812">Transmembrane</keyword>
<protein>
    <recommendedName>
        <fullName evidence="8">Kelch repeat-containing protein</fullName>
    </recommendedName>
</protein>
<dbReference type="InterPro" id="IPR015915">
    <property type="entry name" value="Kelch-typ_b-propeller"/>
</dbReference>
<evidence type="ECO:0000256" key="4">
    <source>
        <dbReference type="SAM" id="Phobius"/>
    </source>
</evidence>
<feature type="signal peptide" evidence="5">
    <location>
        <begin position="1"/>
        <end position="28"/>
    </location>
</feature>
<feature type="transmembrane region" description="Helical" evidence="4">
    <location>
        <begin position="475"/>
        <end position="498"/>
    </location>
</feature>
<keyword evidence="7" id="KW-1185">Reference proteome</keyword>
<dbReference type="InterPro" id="IPR011043">
    <property type="entry name" value="Gal_Oxase/kelch_b-propeller"/>
</dbReference>
<organism evidence="6 7">
    <name type="scientific">Ceratocystis pirilliformis</name>
    <dbReference type="NCBI Taxonomy" id="259994"/>
    <lineage>
        <taxon>Eukaryota</taxon>
        <taxon>Fungi</taxon>
        <taxon>Dikarya</taxon>
        <taxon>Ascomycota</taxon>
        <taxon>Pezizomycotina</taxon>
        <taxon>Sordariomycetes</taxon>
        <taxon>Hypocreomycetidae</taxon>
        <taxon>Microascales</taxon>
        <taxon>Ceratocystidaceae</taxon>
        <taxon>Ceratocystis</taxon>
    </lineage>
</organism>
<proteinExistence type="predicted"/>
<comment type="caution">
    <text evidence="6">The sequence shown here is derived from an EMBL/GenBank/DDBJ whole genome shotgun (WGS) entry which is preliminary data.</text>
</comment>
<keyword evidence="5" id="KW-0732">Signal</keyword>
<evidence type="ECO:0000256" key="1">
    <source>
        <dbReference type="ARBA" id="ARBA00022737"/>
    </source>
</evidence>
<feature type="region of interest" description="Disordered" evidence="3">
    <location>
        <begin position="576"/>
        <end position="626"/>
    </location>
</feature>
<feature type="chain" id="PRO_5045952213" description="Kelch repeat-containing protein" evidence="5">
    <location>
        <begin position="29"/>
        <end position="626"/>
    </location>
</feature>